<evidence type="ECO:0000256" key="10">
    <source>
        <dbReference type="PIRNR" id="PIRNR000804"/>
    </source>
</evidence>
<keyword evidence="4 10" id="KW-0963">Cytoplasm</keyword>
<comment type="similarity">
    <text evidence="2 10">Belongs to the beta sliding clamp family.</text>
</comment>
<dbReference type="InterPro" id="IPR022634">
    <property type="entry name" value="DNA_polIII_beta_N"/>
</dbReference>
<dbReference type="InterPro" id="IPR046938">
    <property type="entry name" value="DNA_clamp_sf"/>
</dbReference>
<dbReference type="Pfam" id="PF02767">
    <property type="entry name" value="DNA_pol3_beta_2"/>
    <property type="match status" value="1"/>
</dbReference>
<dbReference type="InterPro" id="IPR022635">
    <property type="entry name" value="DNA_polIII_beta_C"/>
</dbReference>
<feature type="domain" description="DNA polymerase III beta sliding clamp N-terminal" evidence="11">
    <location>
        <begin position="1"/>
        <end position="126"/>
    </location>
</feature>
<dbReference type="SUPFAM" id="SSF55979">
    <property type="entry name" value="DNA clamp"/>
    <property type="match status" value="3"/>
</dbReference>
<dbReference type="Gene3D" id="3.70.10.10">
    <property type="match status" value="1"/>
</dbReference>
<dbReference type="GO" id="GO:0003887">
    <property type="term" value="F:DNA-directed DNA polymerase activity"/>
    <property type="evidence" value="ECO:0007669"/>
    <property type="project" value="UniProtKB-UniRule"/>
</dbReference>
<dbReference type="GO" id="GO:0003677">
    <property type="term" value="F:DNA binding"/>
    <property type="evidence" value="ECO:0007669"/>
    <property type="project" value="UniProtKB-UniRule"/>
</dbReference>
<dbReference type="Pfam" id="PF02768">
    <property type="entry name" value="DNA_pol3_beta_3"/>
    <property type="match status" value="1"/>
</dbReference>
<accession>A0AAE3IUA0</accession>
<dbReference type="CDD" id="cd00140">
    <property type="entry name" value="beta_clamp"/>
    <property type="match status" value="1"/>
</dbReference>
<organism evidence="14 15">
    <name type="scientific">Perspicuibacillus lycopersici</name>
    <dbReference type="NCBI Taxonomy" id="1325689"/>
    <lineage>
        <taxon>Bacteria</taxon>
        <taxon>Bacillati</taxon>
        <taxon>Bacillota</taxon>
        <taxon>Bacilli</taxon>
        <taxon>Bacillales</taxon>
        <taxon>Bacillaceae</taxon>
        <taxon>Perspicuibacillus</taxon>
    </lineage>
</organism>
<dbReference type="EMBL" id="JAOUSF010000004">
    <property type="protein sequence ID" value="MCU9614542.1"/>
    <property type="molecule type" value="Genomic_DNA"/>
</dbReference>
<comment type="subunit">
    <text evidence="10">Forms a ring-shaped head-to-tail homodimer around DNA.</text>
</comment>
<comment type="subcellular location">
    <subcellularLocation>
        <location evidence="1 10">Cytoplasm</location>
    </subcellularLocation>
</comment>
<evidence type="ECO:0000256" key="2">
    <source>
        <dbReference type="ARBA" id="ARBA00010752"/>
    </source>
</evidence>
<dbReference type="GO" id="GO:0009360">
    <property type="term" value="C:DNA polymerase III complex"/>
    <property type="evidence" value="ECO:0007669"/>
    <property type="project" value="InterPro"/>
</dbReference>
<dbReference type="InterPro" id="IPR001001">
    <property type="entry name" value="DNA_polIII_beta"/>
</dbReference>
<keyword evidence="8 10" id="KW-0239">DNA-directed DNA polymerase</keyword>
<name>A0AAE3IUA0_9BACI</name>
<dbReference type="Proteomes" id="UP001209318">
    <property type="component" value="Unassembled WGS sequence"/>
</dbReference>
<dbReference type="NCBIfam" id="TIGR00663">
    <property type="entry name" value="dnan"/>
    <property type="match status" value="1"/>
</dbReference>
<dbReference type="PIRSF" id="PIRSF000804">
    <property type="entry name" value="DNA_pol_III_b"/>
    <property type="match status" value="1"/>
</dbReference>
<feature type="domain" description="DNA polymerase III beta sliding clamp central" evidence="12">
    <location>
        <begin position="136"/>
        <end position="248"/>
    </location>
</feature>
<evidence type="ECO:0000256" key="5">
    <source>
        <dbReference type="ARBA" id="ARBA00022679"/>
    </source>
</evidence>
<dbReference type="PANTHER" id="PTHR30478">
    <property type="entry name" value="DNA POLYMERASE III SUBUNIT BETA"/>
    <property type="match status" value="1"/>
</dbReference>
<evidence type="ECO:0000256" key="3">
    <source>
        <dbReference type="ARBA" id="ARBA00021035"/>
    </source>
</evidence>
<evidence type="ECO:0000256" key="6">
    <source>
        <dbReference type="ARBA" id="ARBA00022695"/>
    </source>
</evidence>
<dbReference type="GO" id="GO:0008408">
    <property type="term" value="F:3'-5' exonuclease activity"/>
    <property type="evidence" value="ECO:0007669"/>
    <property type="project" value="InterPro"/>
</dbReference>
<keyword evidence="9" id="KW-0238">DNA-binding</keyword>
<dbReference type="PANTHER" id="PTHR30478:SF0">
    <property type="entry name" value="BETA SLIDING CLAMP"/>
    <property type="match status" value="1"/>
</dbReference>
<sequence length="376" mass="41874">MEIIISKEYFNKAITDVSKAISNKTAFPFFSGIKLVASTDRLTLIGRDSDIIIETIIPSTIKVIQVLNVYATGSVVISAKYLLEIAKKLPNDICIKVDEAQVATIQSEEIVIKVNGFDPSQYPSIPEIYETKHAEIQCSDLIEMVKQTTFAISKSNSKPVLTGVHMTFAENHLQCVATNSQRLALRELPIISNIHGSYIVPSTSLNHLAKLLSSDDRLLQIFLTGSYIVFQTKTITLYARLIEGIYPNVSSLFPKVWNTIITMNTNLLLKGIDRASIFSSEWKNNNVKLAIKKGEKLRISSTATEVGQIEETQNITTINGEKELTISFDGRYLIEALREIKEEEIKISFGGAMRPALIEPLGNSSYVHLISPVRTY</sequence>
<evidence type="ECO:0000256" key="1">
    <source>
        <dbReference type="ARBA" id="ARBA00004496"/>
    </source>
</evidence>
<dbReference type="InterPro" id="IPR022637">
    <property type="entry name" value="DNA_polIII_beta_cen"/>
</dbReference>
<evidence type="ECO:0000313" key="14">
    <source>
        <dbReference type="EMBL" id="MCU9614542.1"/>
    </source>
</evidence>
<evidence type="ECO:0000259" key="12">
    <source>
        <dbReference type="Pfam" id="PF02767"/>
    </source>
</evidence>
<evidence type="ECO:0000313" key="15">
    <source>
        <dbReference type="Proteomes" id="UP001209318"/>
    </source>
</evidence>
<evidence type="ECO:0000256" key="4">
    <source>
        <dbReference type="ARBA" id="ARBA00022490"/>
    </source>
</evidence>
<evidence type="ECO:0000259" key="11">
    <source>
        <dbReference type="Pfam" id="PF00712"/>
    </source>
</evidence>
<evidence type="ECO:0000259" key="13">
    <source>
        <dbReference type="Pfam" id="PF02768"/>
    </source>
</evidence>
<gene>
    <name evidence="14" type="primary">dnaN</name>
    <name evidence="14" type="ORF">OEV98_13440</name>
</gene>
<dbReference type="AlphaFoldDB" id="A0AAE3IUA0"/>
<dbReference type="GO" id="GO:0005737">
    <property type="term" value="C:cytoplasm"/>
    <property type="evidence" value="ECO:0007669"/>
    <property type="project" value="UniProtKB-SubCell"/>
</dbReference>
<reference evidence="14" key="1">
    <citation type="submission" date="2022-10" db="EMBL/GenBank/DDBJ databases">
        <title>Description of Fervidibacillus gen. nov. in the family Fervidibacillaceae fam. nov. with two species, Fervidibacillus albus sp. nov., and Fervidibacillus halotolerans sp. nov., isolated from tidal flat sediments.</title>
        <authorList>
            <person name="Kwon K.K."/>
            <person name="Yang S.-H."/>
        </authorList>
    </citation>
    <scope>NUCLEOTIDE SEQUENCE</scope>
    <source>
        <strain evidence="14">JCM 19140</strain>
    </source>
</reference>
<evidence type="ECO:0000256" key="8">
    <source>
        <dbReference type="ARBA" id="ARBA00022932"/>
    </source>
</evidence>
<proteinExistence type="inferred from homology"/>
<dbReference type="Gene3D" id="3.10.150.10">
    <property type="entry name" value="DNA Polymerase III, subunit A, domain 2"/>
    <property type="match status" value="1"/>
</dbReference>
<evidence type="ECO:0000256" key="7">
    <source>
        <dbReference type="ARBA" id="ARBA00022705"/>
    </source>
</evidence>
<keyword evidence="6 10" id="KW-0548">Nucleotidyltransferase</keyword>
<dbReference type="Pfam" id="PF00712">
    <property type="entry name" value="DNA_pol3_beta"/>
    <property type="match status" value="1"/>
</dbReference>
<feature type="domain" description="DNA polymerase III beta sliding clamp C-terminal" evidence="13">
    <location>
        <begin position="251"/>
        <end position="374"/>
    </location>
</feature>
<keyword evidence="15" id="KW-1185">Reference proteome</keyword>
<keyword evidence="5 10" id="KW-0808">Transferase</keyword>
<protein>
    <recommendedName>
        <fullName evidence="3 10">Beta sliding clamp</fullName>
    </recommendedName>
</protein>
<evidence type="ECO:0000256" key="9">
    <source>
        <dbReference type="ARBA" id="ARBA00023125"/>
    </source>
</evidence>
<dbReference type="RefSeq" id="WP_263073836.1">
    <property type="nucleotide sequence ID" value="NZ_JAOUSF010000004.1"/>
</dbReference>
<keyword evidence="7 10" id="KW-0235">DNA replication</keyword>
<dbReference type="SMART" id="SM00480">
    <property type="entry name" value="POL3Bc"/>
    <property type="match status" value="1"/>
</dbReference>
<comment type="function">
    <text evidence="10">Confers DNA tethering and processivity to DNA polymerases and other proteins. Acts as a clamp, forming a ring around DNA (a reaction catalyzed by the clamp-loading complex) which diffuses in an ATP-independent manner freely and bidirectionally along dsDNA. Initially characterized for its ability to contact the catalytic subunit of DNA polymerase III (Pol III), a complex, multichain enzyme responsible for most of the replicative synthesis in bacteria; Pol III exhibits 3'-5' exonuclease proofreading activity. The beta chain is required for initiation of replication as well as for processivity of DNA replication.</text>
</comment>
<dbReference type="GO" id="GO:0006271">
    <property type="term" value="P:DNA strand elongation involved in DNA replication"/>
    <property type="evidence" value="ECO:0007669"/>
    <property type="project" value="TreeGrafter"/>
</dbReference>
<comment type="caution">
    <text evidence="14">The sequence shown here is derived from an EMBL/GenBank/DDBJ whole genome shotgun (WGS) entry which is preliminary data.</text>
</comment>